<dbReference type="AlphaFoldDB" id="A0A0B7AJB0"/>
<proteinExistence type="predicted"/>
<protein>
    <submittedName>
        <fullName evidence="1">Uncharacterized protein</fullName>
    </submittedName>
</protein>
<feature type="non-terminal residue" evidence="1">
    <location>
        <position position="67"/>
    </location>
</feature>
<name>A0A0B7AJB0_9EUPU</name>
<evidence type="ECO:0000313" key="1">
    <source>
        <dbReference type="EMBL" id="CEK80913.1"/>
    </source>
</evidence>
<dbReference type="EMBL" id="HACG01034048">
    <property type="protein sequence ID" value="CEK80913.1"/>
    <property type="molecule type" value="Transcribed_RNA"/>
</dbReference>
<accession>A0A0B7AJB0</accession>
<organism evidence="1">
    <name type="scientific">Arion vulgaris</name>
    <dbReference type="NCBI Taxonomy" id="1028688"/>
    <lineage>
        <taxon>Eukaryota</taxon>
        <taxon>Metazoa</taxon>
        <taxon>Spiralia</taxon>
        <taxon>Lophotrochozoa</taxon>
        <taxon>Mollusca</taxon>
        <taxon>Gastropoda</taxon>
        <taxon>Heterobranchia</taxon>
        <taxon>Euthyneura</taxon>
        <taxon>Panpulmonata</taxon>
        <taxon>Eupulmonata</taxon>
        <taxon>Stylommatophora</taxon>
        <taxon>Helicina</taxon>
        <taxon>Arionoidea</taxon>
        <taxon>Arionidae</taxon>
        <taxon>Arion</taxon>
    </lineage>
</organism>
<gene>
    <name evidence="1" type="primary">ORF123387</name>
</gene>
<reference evidence="1" key="1">
    <citation type="submission" date="2014-12" db="EMBL/GenBank/DDBJ databases">
        <title>Insight into the proteome of Arion vulgaris.</title>
        <authorList>
            <person name="Aradska J."/>
            <person name="Bulat T."/>
            <person name="Smidak R."/>
            <person name="Sarate P."/>
            <person name="Gangsoo J."/>
            <person name="Sialana F."/>
            <person name="Bilban M."/>
            <person name="Lubec G."/>
        </authorList>
    </citation>
    <scope>NUCLEOTIDE SEQUENCE</scope>
    <source>
        <tissue evidence="1">Skin</tissue>
    </source>
</reference>
<sequence length="67" mass="7828">MWYKFYGSIIIHVAGLILQPSSLKINSLSAMCSFVKGPFLHQYWSVWSHFVLERWGRFGQLSFGRDC</sequence>